<dbReference type="Gene3D" id="3.20.20.210">
    <property type="match status" value="1"/>
</dbReference>
<dbReference type="InterPro" id="IPR038071">
    <property type="entry name" value="UROD/MetE-like_sf"/>
</dbReference>
<accession>A0A9D1DWP6</accession>
<dbReference type="EMBL" id="DVHA01000076">
    <property type="protein sequence ID" value="HIR60386.1"/>
    <property type="molecule type" value="Genomic_DNA"/>
</dbReference>
<dbReference type="InterPro" id="IPR000257">
    <property type="entry name" value="Uroporphyrinogen_deCOase"/>
</dbReference>
<dbReference type="SUPFAM" id="SSF51726">
    <property type="entry name" value="UROD/MetE-like"/>
    <property type="match status" value="1"/>
</dbReference>
<evidence type="ECO:0000259" key="1">
    <source>
        <dbReference type="Pfam" id="PF01208"/>
    </source>
</evidence>
<reference evidence="2" key="2">
    <citation type="journal article" date="2021" name="PeerJ">
        <title>Extensive microbial diversity within the chicken gut microbiome revealed by metagenomics and culture.</title>
        <authorList>
            <person name="Gilroy R."/>
            <person name="Ravi A."/>
            <person name="Getino M."/>
            <person name="Pursley I."/>
            <person name="Horton D.L."/>
            <person name="Alikhan N.F."/>
            <person name="Baker D."/>
            <person name="Gharbi K."/>
            <person name="Hall N."/>
            <person name="Watson M."/>
            <person name="Adriaenssens E.M."/>
            <person name="Foster-Nyarko E."/>
            <person name="Jarju S."/>
            <person name="Secka A."/>
            <person name="Antonio M."/>
            <person name="Oren A."/>
            <person name="Chaudhuri R.R."/>
            <person name="La Ragione R."/>
            <person name="Hildebrand F."/>
            <person name="Pallen M.J."/>
        </authorList>
    </citation>
    <scope>NUCLEOTIDE SEQUENCE</scope>
    <source>
        <strain evidence="2">CHK189-12415</strain>
    </source>
</reference>
<name>A0A9D1DWP6_9FIRM</name>
<evidence type="ECO:0000313" key="3">
    <source>
        <dbReference type="Proteomes" id="UP000824241"/>
    </source>
</evidence>
<evidence type="ECO:0000313" key="2">
    <source>
        <dbReference type="EMBL" id="HIR60386.1"/>
    </source>
</evidence>
<sequence>MNKIERMQAVFAGKAPDYTPAGFWFHYPADLTAEEAAKAHVKLYRQLDNDIIKVMDDSFGHMVTEGIDIRKPSDWREIRLPGRDCQQYRKMEKVIRLIAEKTGGEVMIFPTFWSPFKIASFTYCFAGRDDAAFMKDCAEDPESVLAGVQAIANAETDWVKGYLEAGASGVYYSGQFSEPQRFDRETWEKLVKPSDLQVLNEVKAQGGYNILHICGEAEHGFRSSPERYVGYPGDLFNWDTHRTGLSLEEGKKLFQAPVLGGLDNHGLLVEGSLAEIAAETRRLIETVGREGFMVGADCTVPNTIEIERLRAAVDAAKA</sequence>
<gene>
    <name evidence="2" type="ORF">IAB37_02265</name>
</gene>
<dbReference type="InterPro" id="IPR052024">
    <property type="entry name" value="Methanogen_methyltrans"/>
</dbReference>
<dbReference type="AlphaFoldDB" id="A0A9D1DWP6"/>
<feature type="domain" description="Uroporphyrinogen decarboxylase (URO-D)" evidence="1">
    <location>
        <begin position="69"/>
        <end position="317"/>
    </location>
</feature>
<organism evidence="2 3">
    <name type="scientific">Candidatus Faecivivens stercoravium</name>
    <dbReference type="NCBI Taxonomy" id="2840803"/>
    <lineage>
        <taxon>Bacteria</taxon>
        <taxon>Bacillati</taxon>
        <taxon>Bacillota</taxon>
        <taxon>Clostridia</taxon>
        <taxon>Eubacteriales</taxon>
        <taxon>Oscillospiraceae</taxon>
        <taxon>Oscillospiraceae incertae sedis</taxon>
        <taxon>Candidatus Faecivivens</taxon>
    </lineage>
</organism>
<protein>
    <recommendedName>
        <fullName evidence="1">Uroporphyrinogen decarboxylase (URO-D) domain-containing protein</fullName>
    </recommendedName>
</protein>
<dbReference type="PANTHER" id="PTHR47099">
    <property type="entry name" value="METHYLCOBAMIDE:COM METHYLTRANSFERASE MTBA"/>
    <property type="match status" value="1"/>
</dbReference>
<comment type="caution">
    <text evidence="2">The sequence shown here is derived from an EMBL/GenBank/DDBJ whole genome shotgun (WGS) entry which is preliminary data.</text>
</comment>
<proteinExistence type="predicted"/>
<dbReference type="Pfam" id="PF01208">
    <property type="entry name" value="URO-D"/>
    <property type="match status" value="1"/>
</dbReference>
<dbReference type="GO" id="GO:0004853">
    <property type="term" value="F:uroporphyrinogen decarboxylase activity"/>
    <property type="evidence" value="ECO:0007669"/>
    <property type="project" value="InterPro"/>
</dbReference>
<reference evidence="2" key="1">
    <citation type="submission" date="2020-10" db="EMBL/GenBank/DDBJ databases">
        <authorList>
            <person name="Gilroy R."/>
        </authorList>
    </citation>
    <scope>NUCLEOTIDE SEQUENCE</scope>
    <source>
        <strain evidence="2">CHK189-12415</strain>
    </source>
</reference>
<dbReference type="Proteomes" id="UP000824241">
    <property type="component" value="Unassembled WGS sequence"/>
</dbReference>
<dbReference type="GO" id="GO:0006779">
    <property type="term" value="P:porphyrin-containing compound biosynthetic process"/>
    <property type="evidence" value="ECO:0007669"/>
    <property type="project" value="InterPro"/>
</dbReference>
<dbReference type="PANTHER" id="PTHR47099:SF1">
    <property type="entry name" value="METHYLCOBAMIDE:COM METHYLTRANSFERASE MTBA"/>
    <property type="match status" value="1"/>
</dbReference>